<keyword evidence="1" id="KW-0812">Transmembrane</keyword>
<feature type="transmembrane region" description="Helical" evidence="1">
    <location>
        <begin position="32"/>
        <end position="54"/>
    </location>
</feature>
<dbReference type="InterPro" id="IPR011836">
    <property type="entry name" value="YhdP"/>
</dbReference>
<dbReference type="PANTHER" id="PTHR38690">
    <property type="entry name" value="PROTEASE-RELATED"/>
    <property type="match status" value="1"/>
</dbReference>
<sequence length="1310" mass="145171">MSQESTIVNKQKLEIKEASKSSRLAAYVLKKLWTLFALVLVVIALFMSLLRYSLPYLDNHKDYLQQYISDEYAVDLNIGELSANWTSTGPSIILREVSIEKGLQSPIDLQIGELFLDIDFWSSIASRRLQSNKVVLNSLVVDLNINQLNTNESEFPIIEALETLFLAQLSNFSVINSRVILTTNQTSKAIDIEQLSWLNKENRHQGVGVFALEDFSENTTKFILDLYGDVSSYKGTLYAKAQDINLSAWFNEYTNLESKLASSKGNFELWAKINNSAIESVTGNILPSSFDWTAQSIALQNTIEGKFALEKIKQQWEFVVQDLIIETEGESLKTSLTGAYSYNNGVKLVLDNKLELSSLLPVTALFSLSAADALAMNNTQIILDSFSAQLSVQNQWIKAKFTDISWSENQLVPGVSELNADLYWANDNGKLLISGENNTLSTESLFDRNMLIDNLYLPIHINLKNQGQVAINNATAVIDSIPININSEYNFDKRLLSLLVNVEPIELARVPSLLPNHLMGADAKDFLTAAFMGGGQINKADILWHGKIDDFPFTENEGVFQSKVDISEADFSFSETWPALNKLDIELLFENLALNMRSPSSLLGKVKLRDLQAEIPNLTQNSMLSIQAKGAAKSSQLTELMLQSSLSDSLGKLLNESVKIEGELTTDLNLYIPLSSSQDTRAVGKVFLTYNTVNLPALNLQLKNAVGQVSFDNESITIDKLSTTLFEQLVSVDLKGEQLTDFYALGIEVQGDSNTYELASNVSESFGEYFNGNAQWTLAADFELGKNSFSYEASLFSDLINVNANLPQPLAFFSGQETPLLIHASGNNIASSIDIQLADIAQFDGALPHKEKQFNRAHLAIGPTEFETRGVGFSISADFEKISADGWYNFIAALTQNIDSSRPAILGRPQRIFVDTEKLAIQGQELTDVDLRVKRLADQWNFELSADQVRANAILHDEWFSKGVSIDAEYVKLDAINDTETVISDGKNNTVTGVKIDPKSLPNLNITCKSCEIAGVNLGRVEIEAEPNNDGLKIAQLLLDNGQGTVNASGQWYKRNEDHYTFLAGDLNSSDFGEFLKQLGFDSGIQDSQADMAFALTWKDSPFDAQFEHLDGEIDWRLSDGYLTEVSDKGSRIFTLLSLNSLVRKLSLDFRDVFAKGFFYDSMRGSVQITEGKADTRDTFIDGAAGEIEIYGYTDLAASELNYNVSFTPNVTGNLPVLVYFFTVSPPSALAALAIDQVLTSAKVISNINYSVTGTIESPILIETGRESTEVDLPARRQNEQELFPSDSLEFVPPTKEDFIHIEKIDDQSD</sequence>
<dbReference type="PANTHER" id="PTHR38690:SF1">
    <property type="entry name" value="PROTEASE"/>
    <property type="match status" value="1"/>
</dbReference>
<evidence type="ECO:0000256" key="1">
    <source>
        <dbReference type="SAM" id="Phobius"/>
    </source>
</evidence>
<evidence type="ECO:0000259" key="2">
    <source>
        <dbReference type="Pfam" id="PF13116"/>
    </source>
</evidence>
<protein>
    <submittedName>
        <fullName evidence="3">YhdP family protein</fullName>
    </submittedName>
</protein>
<evidence type="ECO:0000313" key="4">
    <source>
        <dbReference type="Proteomes" id="UP001253545"/>
    </source>
</evidence>
<comment type="caution">
    <text evidence="3">The sequence shown here is derived from an EMBL/GenBank/DDBJ whole genome shotgun (WGS) entry which is preliminary data.</text>
</comment>
<evidence type="ECO:0000313" key="3">
    <source>
        <dbReference type="EMBL" id="MDT0595639.1"/>
    </source>
</evidence>
<feature type="domain" description="YhdP central" evidence="2">
    <location>
        <begin position="25"/>
        <end position="1260"/>
    </location>
</feature>
<dbReference type="EMBL" id="JAVRHX010000003">
    <property type="protein sequence ID" value="MDT0595639.1"/>
    <property type="molecule type" value="Genomic_DNA"/>
</dbReference>
<keyword evidence="1" id="KW-0472">Membrane</keyword>
<keyword evidence="4" id="KW-1185">Reference proteome</keyword>
<proteinExistence type="predicted"/>
<accession>A0ABU2ZVM1</accession>
<organism evidence="3 4">
    <name type="scientific">Glaciecola petra</name>
    <dbReference type="NCBI Taxonomy" id="3075602"/>
    <lineage>
        <taxon>Bacteria</taxon>
        <taxon>Pseudomonadati</taxon>
        <taxon>Pseudomonadota</taxon>
        <taxon>Gammaproteobacteria</taxon>
        <taxon>Alteromonadales</taxon>
        <taxon>Alteromonadaceae</taxon>
        <taxon>Glaciecola</taxon>
    </lineage>
</organism>
<gene>
    <name evidence="3" type="ORF">RM552_12345</name>
</gene>
<dbReference type="RefSeq" id="WP_311369156.1">
    <property type="nucleotide sequence ID" value="NZ_JAVRHX010000003.1"/>
</dbReference>
<dbReference type="Proteomes" id="UP001253545">
    <property type="component" value="Unassembled WGS sequence"/>
</dbReference>
<name>A0ABU2ZVM1_9ALTE</name>
<dbReference type="Pfam" id="PF13116">
    <property type="entry name" value="YhdP"/>
    <property type="match status" value="1"/>
</dbReference>
<reference evidence="3 4" key="1">
    <citation type="submission" date="2023-09" db="EMBL/GenBank/DDBJ databases">
        <authorList>
            <person name="Rey-Velasco X."/>
        </authorList>
    </citation>
    <scope>NUCLEOTIDE SEQUENCE [LARGE SCALE GENOMIC DNA]</scope>
    <source>
        <strain evidence="3 4">P117</strain>
    </source>
</reference>
<dbReference type="InterPro" id="IPR025263">
    <property type="entry name" value="YhdP_central"/>
</dbReference>
<dbReference type="NCBIfam" id="TIGR02099">
    <property type="entry name" value="YhdP family protein"/>
    <property type="match status" value="1"/>
</dbReference>
<keyword evidence="1" id="KW-1133">Transmembrane helix</keyword>